<reference evidence="1 2" key="1">
    <citation type="submission" date="2012-01" db="EMBL/GenBank/DDBJ databases">
        <title>The Genome Sequence of Megamonas funiformis YIT 11815.</title>
        <authorList>
            <consortium name="The Broad Institute Genome Sequencing Platform"/>
            <person name="Earl A."/>
            <person name="Ward D."/>
            <person name="Feldgarden M."/>
            <person name="Gevers D."/>
            <person name="Morotomi M."/>
            <person name="Young S.K."/>
            <person name="Zeng Q."/>
            <person name="Gargeya S."/>
            <person name="Fitzgerald M."/>
            <person name="Haas B."/>
            <person name="Abouelleil A."/>
            <person name="Alvarado L."/>
            <person name="Arachchi H.M."/>
            <person name="Berlin A."/>
            <person name="Chapman S.B."/>
            <person name="Gearin G."/>
            <person name="Goldberg J."/>
            <person name="Griggs A."/>
            <person name="Gujja S."/>
            <person name="Hansen M."/>
            <person name="Heiman D."/>
            <person name="Howarth C."/>
            <person name="Larimer J."/>
            <person name="Lui A."/>
            <person name="MacDonald P.J.P."/>
            <person name="McCowen C."/>
            <person name="Montmayeur A."/>
            <person name="Murphy C."/>
            <person name="Neiman D."/>
            <person name="Pearson M."/>
            <person name="Priest M."/>
            <person name="Roberts A."/>
            <person name="Saif S."/>
            <person name="Shea T."/>
            <person name="Sisk P."/>
            <person name="Stolte C."/>
            <person name="Sykes S."/>
            <person name="Wortman J."/>
            <person name="Nusbaum C."/>
            <person name="Birren B."/>
        </authorList>
    </citation>
    <scope>NUCLEOTIDE SEQUENCE [LARGE SCALE GENOMIC DNA]</scope>
    <source>
        <strain evidence="1 2">YIT 11815</strain>
    </source>
</reference>
<accession>A0ABN0EGV7</accession>
<gene>
    <name evidence="1" type="ORF">HMPREF9454_01834</name>
</gene>
<keyword evidence="2" id="KW-1185">Reference proteome</keyword>
<dbReference type="GeneID" id="62779806"/>
<comment type="caution">
    <text evidence="1">The sequence shown here is derived from an EMBL/GenBank/DDBJ whole genome shotgun (WGS) entry which is preliminary data.</text>
</comment>
<proteinExistence type="predicted"/>
<organism evidence="1 2">
    <name type="scientific">Megamonas funiformis YIT 11815</name>
    <dbReference type="NCBI Taxonomy" id="742816"/>
    <lineage>
        <taxon>Bacteria</taxon>
        <taxon>Bacillati</taxon>
        <taxon>Bacillota</taxon>
        <taxon>Negativicutes</taxon>
        <taxon>Selenomonadales</taxon>
        <taxon>Selenomonadaceae</taxon>
        <taxon>Megamonas</taxon>
    </lineage>
</organism>
<dbReference type="EMBL" id="ADMB01000081">
    <property type="protein sequence ID" value="EHR35432.1"/>
    <property type="molecule type" value="Genomic_DNA"/>
</dbReference>
<dbReference type="RefSeq" id="WP_008539334.1">
    <property type="nucleotide sequence ID" value="NZ_JH601091.1"/>
</dbReference>
<name>A0ABN0EGV7_9FIRM</name>
<sequence length="1208" mass="141470">MSKMISVASGFQYSVNIAYDLNDDNKLRNFIPTKVALDLLEDILLSTRNTSTDRARVLIGAYGKGKSHIVLMILSILMKKDISLFERLLPEIESNSDRYKYIKNYYDTNSKILPVIISGSNTSIPQAFLLALQRTLSEYDLLDAMPETNYKAAISVIDRWKKDFSFTYNEFIEKIDMPINKYIEALENFDISIYENFEKIYPSLTAGSTFNPFLGFDVVELYESALKGIKKKGYTGIIVVYDEFSKFLEANIMEASVSDTKMLQDFAEKCNRSGEEQLHLILISHKEISNYIDKLPKQKIDGWRGVSERFTHVHLNNNFSQTYEVIANVIKKDQLLWKIFKDEHKKYFKNLIDQYKFHAIFSEIEKNDINKIIYSSYPLHPVSTFILPRLSERIAQNERTLFTFLSSNGISTLPSFLDKYNDERFDVITPDVIFDYFEPLLKKEIYSEVTYNVYILTGIILDKIGNELSLESKIIKTISLMYILEQFEKLKPTKDEIMNIFSINYDQKDIELAIDNLIEKEYVIYLKRSNKYLQLKKSSGIDIKEQIKNKIALQTNKNLIKDTLNNINFDKYMYPSRYNDDKEMVRFFSFEFINSSEISNDTDWNIKSELIEADGVIYAIILNNNDDIKQIEDKIIITSKNAQRCIFILLKNFNDITNVVKEFNAVSILKDNAINDKVLFEEYDIIYEDLKDVLIDYILEYTHPERLSAKYIYLGKEQKINRKATLTELLSSICDKLYFRTPVINNESINRNELTSIANNSRHKVIAALLHNELDENLGLTGNGQEVSIMRSTLLRTNILVKENNIVKINMFPKDKNIANLLKVISDFILFVKNNGKTSFEYLYEQLISYKMHIGLRKGLIPIFISIVFHEYKKYLIVTNQKGQVNINADTLLQINAKPKEFYLQYADWNEDKEIFIKILSKAFSSFIVKEEINNNSYDYLVSAIKRWYVNLPKYSRELKELPSGKRLDKQYISFIKILKYNVGSYELLFEKMPLILGFENKINRDLANKVINLKNYYDNLLEDLKNELIYIVKQKYILKNNEKYIKQISLTSVIKDWCETLNPKIYEQLFKNGTERCLKLFKEVTNDETECISKLAKIATDLRIEDWDYQTITRFKEQLEIYKKTAEEYTFKDECNLEKNSRDVNSYQLTFIDNDGNNIIKRFEKVEYGSLGKLLYNSIWGEIDSMGQSISEQEKRQVLIEVLKELC</sequence>
<protein>
    <recommendedName>
        <fullName evidence="3">Restriction endonuclease subunit S</fullName>
    </recommendedName>
</protein>
<evidence type="ECO:0000313" key="1">
    <source>
        <dbReference type="EMBL" id="EHR35432.1"/>
    </source>
</evidence>
<evidence type="ECO:0008006" key="3">
    <source>
        <dbReference type="Google" id="ProtNLM"/>
    </source>
</evidence>
<dbReference type="Proteomes" id="UP000005963">
    <property type="component" value="Unassembled WGS sequence"/>
</dbReference>
<evidence type="ECO:0000313" key="2">
    <source>
        <dbReference type="Proteomes" id="UP000005963"/>
    </source>
</evidence>